<keyword evidence="3 6" id="KW-0812">Transmembrane</keyword>
<feature type="transmembrane region" description="Helical" evidence="6">
    <location>
        <begin position="34"/>
        <end position="60"/>
    </location>
</feature>
<feature type="transmembrane region" description="Helical" evidence="6">
    <location>
        <begin position="336"/>
        <end position="359"/>
    </location>
</feature>
<evidence type="ECO:0000256" key="6">
    <source>
        <dbReference type="SAM" id="Phobius"/>
    </source>
</evidence>
<feature type="transmembrane region" description="Helical" evidence="6">
    <location>
        <begin position="91"/>
        <end position="112"/>
    </location>
</feature>
<evidence type="ECO:0000256" key="4">
    <source>
        <dbReference type="ARBA" id="ARBA00022989"/>
    </source>
</evidence>
<feature type="transmembrane region" description="Helical" evidence="6">
    <location>
        <begin position="206"/>
        <end position="224"/>
    </location>
</feature>
<dbReference type="InterPro" id="IPR002293">
    <property type="entry name" value="AA/rel_permease1"/>
</dbReference>
<evidence type="ECO:0000256" key="1">
    <source>
        <dbReference type="ARBA" id="ARBA00004651"/>
    </source>
</evidence>
<dbReference type="AlphaFoldDB" id="U2E2M9"/>
<reference evidence="7 8" key="2">
    <citation type="journal article" date="2013" name="PLoS ONE">
        <title>INDIGO - INtegrated Data Warehouse of MIcrobial GenOmes with Examples from the Red Sea Extremophiles.</title>
        <authorList>
            <person name="Alam I."/>
            <person name="Antunes A."/>
            <person name="Kamau A.A."/>
            <person name="Ba Alawi W."/>
            <person name="Kalkatawi M."/>
            <person name="Stingl U."/>
            <person name="Bajic V.B."/>
        </authorList>
    </citation>
    <scope>NUCLEOTIDE SEQUENCE [LARGE SCALE GENOMIC DNA]</scope>
    <source>
        <strain evidence="7 8">E1L3A</strain>
    </source>
</reference>
<evidence type="ECO:0000313" key="8">
    <source>
        <dbReference type="Proteomes" id="UP000006242"/>
    </source>
</evidence>
<feature type="transmembrane region" description="Helical" evidence="6">
    <location>
        <begin position="280"/>
        <end position="306"/>
    </location>
</feature>
<dbReference type="eggNOG" id="COG0531">
    <property type="taxonomic scope" value="Bacteria"/>
</dbReference>
<dbReference type="GO" id="GO:0022857">
    <property type="term" value="F:transmembrane transporter activity"/>
    <property type="evidence" value="ECO:0007669"/>
    <property type="project" value="InterPro"/>
</dbReference>
<keyword evidence="8" id="KW-1185">Reference proteome</keyword>
<feature type="transmembrane region" description="Helical" evidence="6">
    <location>
        <begin position="394"/>
        <end position="417"/>
    </location>
</feature>
<feature type="transmembrane region" description="Helical" evidence="6">
    <location>
        <begin position="236"/>
        <end position="260"/>
    </location>
</feature>
<keyword evidence="2" id="KW-1003">Cell membrane</keyword>
<name>U2E2M9_9GAMM</name>
<dbReference type="Proteomes" id="UP000006242">
    <property type="component" value="Unassembled WGS sequence"/>
</dbReference>
<comment type="subcellular location">
    <subcellularLocation>
        <location evidence="1">Cell membrane</location>
        <topology evidence="1">Multi-pass membrane protein</topology>
    </subcellularLocation>
</comment>
<evidence type="ECO:0000256" key="5">
    <source>
        <dbReference type="ARBA" id="ARBA00023136"/>
    </source>
</evidence>
<dbReference type="PANTHER" id="PTHR42770">
    <property type="entry name" value="AMINO ACID TRANSPORTER-RELATED"/>
    <property type="match status" value="1"/>
</dbReference>
<feature type="transmembrane region" description="Helical" evidence="6">
    <location>
        <begin position="132"/>
        <end position="151"/>
    </location>
</feature>
<evidence type="ECO:0000256" key="2">
    <source>
        <dbReference type="ARBA" id="ARBA00022475"/>
    </source>
</evidence>
<dbReference type="InterPro" id="IPR050367">
    <property type="entry name" value="APC_superfamily"/>
</dbReference>
<accession>U2E2M9</accession>
<dbReference type="RefSeq" id="WP_006912797.1">
    <property type="nucleotide sequence ID" value="NZ_AFNV02000023.1"/>
</dbReference>
<dbReference type="OrthoDB" id="9804700at2"/>
<sequence>MSELNKSLGMFGLIAMGAAGVLGTSWIYTNGEFFAAYGAGGEIFGLILGAVLAACVASAYAELASRYPRAGGEIVYAFVAFGRPTAFVAGWLLIGAYVSSLAFYVAAAGGLLTRLFPSIETGAVYALAGETIYAPVLIVGAVLAITVYAINRAGLRLGGGVQILLFVAMMLIGLGLTIAGFGHGQLENFWPAYAPDSAPVADTLRFVLPAMTFLTGFSLVGMLAEDARLSARRIGIAVVTTVLLAGVFYVVVLTASAWVIPWQRTATLEQGTIDAYRIAGFPFLAWGAYTIALLGLLTSFIALFVASSRVMLALARAGIFPRVFARIDAKRDTPDTALLFTLVLVLALGWLGEAALTWFLDTGGIYIGLAWLLAVASLYRIRTQEPDAVAPYRVRWIFLPVIGALAATAIIIATLLPGTGMSLLWPHEYMILLAWLALGAIIYWLAPRAMTHEDALRALVGTTTTREDSSETRQVNSR</sequence>
<feature type="transmembrane region" description="Helical" evidence="6">
    <location>
        <begin position="365"/>
        <end position="382"/>
    </location>
</feature>
<protein>
    <submittedName>
        <fullName evidence="7">Transporter protein</fullName>
    </submittedName>
</protein>
<dbReference type="Pfam" id="PF13520">
    <property type="entry name" value="AA_permease_2"/>
    <property type="match status" value="1"/>
</dbReference>
<feature type="transmembrane region" description="Helical" evidence="6">
    <location>
        <begin position="163"/>
        <end position="186"/>
    </location>
</feature>
<feature type="transmembrane region" description="Helical" evidence="6">
    <location>
        <begin position="7"/>
        <end position="28"/>
    </location>
</feature>
<proteinExistence type="predicted"/>
<dbReference type="PIRSF" id="PIRSF006060">
    <property type="entry name" value="AA_transporter"/>
    <property type="match status" value="1"/>
</dbReference>
<evidence type="ECO:0000313" key="7">
    <source>
        <dbReference type="EMBL" id="ERJ18141.1"/>
    </source>
</evidence>
<dbReference type="PANTHER" id="PTHR42770:SF7">
    <property type="entry name" value="MEMBRANE PROTEIN"/>
    <property type="match status" value="1"/>
</dbReference>
<dbReference type="EMBL" id="AFNV02000023">
    <property type="protein sequence ID" value="ERJ18141.1"/>
    <property type="molecule type" value="Genomic_DNA"/>
</dbReference>
<comment type="caution">
    <text evidence="7">The sequence shown here is derived from an EMBL/GenBank/DDBJ whole genome shotgun (WGS) entry which is preliminary data.</text>
</comment>
<keyword evidence="5 6" id="KW-0472">Membrane</keyword>
<feature type="transmembrane region" description="Helical" evidence="6">
    <location>
        <begin position="429"/>
        <end position="446"/>
    </location>
</feature>
<gene>
    <name evidence="7" type="ORF">SSPSH_003056</name>
</gene>
<dbReference type="STRING" id="1033802.SSPSH_003056"/>
<dbReference type="GO" id="GO:0005886">
    <property type="term" value="C:plasma membrane"/>
    <property type="evidence" value="ECO:0007669"/>
    <property type="project" value="UniProtKB-SubCell"/>
</dbReference>
<organism evidence="7 8">
    <name type="scientific">Salinisphaera shabanensis E1L3A</name>
    <dbReference type="NCBI Taxonomy" id="1033802"/>
    <lineage>
        <taxon>Bacteria</taxon>
        <taxon>Pseudomonadati</taxon>
        <taxon>Pseudomonadota</taxon>
        <taxon>Gammaproteobacteria</taxon>
        <taxon>Salinisphaerales</taxon>
        <taxon>Salinisphaeraceae</taxon>
        <taxon>Salinisphaera</taxon>
    </lineage>
</organism>
<reference evidence="7 8" key="1">
    <citation type="journal article" date="2011" name="J. Bacteriol.">
        <title>Genome sequence of Salinisphaera shabanensis, a gammaproteobacterium from the harsh, variable environment of the brine-seawater interface of the Shaban Deep in the Red Sea.</title>
        <authorList>
            <person name="Antunes A."/>
            <person name="Alam I."/>
            <person name="Bajic V.B."/>
            <person name="Stingl U."/>
        </authorList>
    </citation>
    <scope>NUCLEOTIDE SEQUENCE [LARGE SCALE GENOMIC DNA]</scope>
    <source>
        <strain evidence="7 8">E1L3A</strain>
    </source>
</reference>
<evidence type="ECO:0000256" key="3">
    <source>
        <dbReference type="ARBA" id="ARBA00022692"/>
    </source>
</evidence>
<keyword evidence="4 6" id="KW-1133">Transmembrane helix</keyword>
<dbReference type="Gene3D" id="1.20.1740.10">
    <property type="entry name" value="Amino acid/polyamine transporter I"/>
    <property type="match status" value="1"/>
</dbReference>